<dbReference type="AlphaFoldDB" id="A0A511T9F8"/>
<keyword evidence="1" id="KW-0175">Coiled coil</keyword>
<comment type="caution">
    <text evidence="3">The sequence shown here is derived from an EMBL/GenBank/DDBJ whole genome shotgun (WGS) entry which is preliminary data.</text>
</comment>
<accession>A0A511T9F8</accession>
<feature type="compositionally biased region" description="Acidic residues" evidence="2">
    <location>
        <begin position="224"/>
        <end position="233"/>
    </location>
</feature>
<dbReference type="Proteomes" id="UP000321514">
    <property type="component" value="Unassembled WGS sequence"/>
</dbReference>
<feature type="region of interest" description="Disordered" evidence="2">
    <location>
        <begin position="196"/>
        <end position="233"/>
    </location>
</feature>
<protein>
    <submittedName>
        <fullName evidence="3">Uncharacterized protein</fullName>
    </submittedName>
</protein>
<evidence type="ECO:0000313" key="3">
    <source>
        <dbReference type="EMBL" id="GEN10697.1"/>
    </source>
</evidence>
<gene>
    <name evidence="3" type="ORF">MFU01_57340</name>
</gene>
<name>A0A511T9F8_MYXFU</name>
<evidence type="ECO:0000256" key="1">
    <source>
        <dbReference type="SAM" id="Coils"/>
    </source>
</evidence>
<feature type="coiled-coil region" evidence="1">
    <location>
        <begin position="160"/>
        <end position="187"/>
    </location>
</feature>
<evidence type="ECO:0000256" key="2">
    <source>
        <dbReference type="SAM" id="MobiDB-lite"/>
    </source>
</evidence>
<sequence>MLYGNGDDSNIFTAGFNATLLRWGANHFYFGAAVTGSTQTCVIADDFVTLETGGLSARPLFMVKRRGTHFEGESSVMLDLKEINPGLSANLERLEQTLQDRKAQLLSLGGDLNAAQAELDRLAELKAEIDELSKRPLDSITEADLNDILSRYGDIDPRVRSALQQLLRDLKKDLEALRTELTRIMTEFRGQMGELDDWLAGTPPPSGPDLGDSGTYQPGKDAEDIPDVELPDLNVPDDFDPDNDPYLAYAQQVLQQLETTRQNGAVVNRSGFMSITRSWRQNQDIFEKAIQTRGSAVSQEEVGAFINARTLVLNTVRQHMDEEGWFLDTPVRPSTKALIEYLRGRADTRNQADGLQANLNLWQGASPTAQQDAILETLDGLRGGWQSVENGALAEDPNIITRLFGIGEEAQVIIKEVAFFGLALTPVGDFIDLCEVVTGWEHCIPGGRRLEVGERMFSGLGLIVGSGKFWRGVADAVAPLGKAIANECESLIRAWNDLPDNFTRMHMVQALGPQAIPHVGGLTGKEVKRIMVNVGEEHVSKLAQLLKKKGLRELEEMSMLSLPALKRQYALTHGQAVKALGTMPGKTVAELKTRLQQLNFTELAPAGSGNWVHVDGSVVRIQAATPSRPAYFRREIADPAGNINRDAIVAKVTGAKKFDDDGYPIDEDVFSPPEWTDSAGAMNQVRNWFAATMNVRPDEVLSKYPDAINELEKVWMKQTHFDLLP</sequence>
<evidence type="ECO:0000313" key="4">
    <source>
        <dbReference type="Proteomes" id="UP000321514"/>
    </source>
</evidence>
<reference evidence="3 4" key="1">
    <citation type="submission" date="2019-07" db="EMBL/GenBank/DDBJ databases">
        <title>Whole genome shotgun sequence of Myxococcus fulvus NBRC 100333.</title>
        <authorList>
            <person name="Hosoyama A."/>
            <person name="Uohara A."/>
            <person name="Ohji S."/>
            <person name="Ichikawa N."/>
        </authorList>
    </citation>
    <scope>NUCLEOTIDE SEQUENCE [LARGE SCALE GENOMIC DNA]</scope>
    <source>
        <strain evidence="3 4">NBRC 100333</strain>
    </source>
</reference>
<dbReference type="EMBL" id="BJXR01000040">
    <property type="protein sequence ID" value="GEN10697.1"/>
    <property type="molecule type" value="Genomic_DNA"/>
</dbReference>
<dbReference type="STRING" id="1334629.MFUL124B02_40340"/>
<organism evidence="3 4">
    <name type="scientific">Myxococcus fulvus</name>
    <dbReference type="NCBI Taxonomy" id="33"/>
    <lineage>
        <taxon>Bacteria</taxon>
        <taxon>Pseudomonadati</taxon>
        <taxon>Myxococcota</taxon>
        <taxon>Myxococcia</taxon>
        <taxon>Myxococcales</taxon>
        <taxon>Cystobacterineae</taxon>
        <taxon>Myxococcaceae</taxon>
        <taxon>Myxococcus</taxon>
    </lineage>
</organism>
<proteinExistence type="predicted"/>